<accession>A0A9D6LPR0</accession>
<keyword evidence="5 9" id="KW-0648">Protein biosynthesis</keyword>
<keyword evidence="4 9" id="KW-0067">ATP-binding</keyword>
<evidence type="ECO:0000256" key="1">
    <source>
        <dbReference type="ARBA" id="ARBA00013160"/>
    </source>
</evidence>
<proteinExistence type="inferred from homology"/>
<comment type="caution">
    <text evidence="10">The sequence shown here is derived from an EMBL/GenBank/DDBJ whole genome shotgun (WGS) entry which is preliminary data.</text>
</comment>
<dbReference type="EMBL" id="JACQCQ010000006">
    <property type="protein sequence ID" value="MBI3627393.1"/>
    <property type="molecule type" value="Genomic_DNA"/>
</dbReference>
<dbReference type="GO" id="GO:0006437">
    <property type="term" value="P:tyrosyl-tRNA aminoacylation"/>
    <property type="evidence" value="ECO:0007669"/>
    <property type="project" value="UniProtKB-UniRule"/>
</dbReference>
<dbReference type="Gene3D" id="3.10.290.10">
    <property type="entry name" value="RNA-binding S4 domain"/>
    <property type="match status" value="1"/>
</dbReference>
<sequence>MMKKASPDSVHKILTRNAVNAIDRASLERKLTSGKKLRIKLGCDPTRPDLHLGHAVVLRRLRALQDLGHTVVFIIGDFTARIGDPSGRANAKKSLTAKEAARNSKTYFDQVAKFLDVKKAEIRKNSQWLSKLSAEEIIRLAGQFTAARILERDDFAKRLKAGTEVWLHELLYPIFQGYDSVAVKADIEIGGTDQLFNFLAARHLMEKLGMPPQDIITFEILPGLDGKEKMSKSLDNYIGVTESQDSMFGKAMSLPDSSILLYFKLTTDRNDAEIQAIKKRLKSGENPRDIKLDLAQDIVSLYHGAVAGEKSRAEFIKVFSKKELPSAILQKELRPGSYEIVALLMALGMAPSKSEARRLVEQGAVEIIPKQGLAEKIRDSKQIVSVTAKMVVRVGKTRFMRIK</sequence>
<dbReference type="GO" id="GO:0004831">
    <property type="term" value="F:tyrosine-tRNA ligase activity"/>
    <property type="evidence" value="ECO:0007669"/>
    <property type="project" value="UniProtKB-UniRule"/>
</dbReference>
<dbReference type="GO" id="GO:0005524">
    <property type="term" value="F:ATP binding"/>
    <property type="evidence" value="ECO:0007669"/>
    <property type="project" value="UniProtKB-KW"/>
</dbReference>
<comment type="catalytic activity">
    <reaction evidence="7">
        <text>tRNA(Tyr) + L-tyrosine + ATP = L-tyrosyl-tRNA(Tyr) + AMP + diphosphate + H(+)</text>
        <dbReference type="Rhea" id="RHEA:10220"/>
        <dbReference type="Rhea" id="RHEA-COMP:9706"/>
        <dbReference type="Rhea" id="RHEA-COMP:9707"/>
        <dbReference type="ChEBI" id="CHEBI:15378"/>
        <dbReference type="ChEBI" id="CHEBI:30616"/>
        <dbReference type="ChEBI" id="CHEBI:33019"/>
        <dbReference type="ChEBI" id="CHEBI:58315"/>
        <dbReference type="ChEBI" id="CHEBI:78442"/>
        <dbReference type="ChEBI" id="CHEBI:78536"/>
        <dbReference type="ChEBI" id="CHEBI:456215"/>
        <dbReference type="EC" id="6.1.1.1"/>
    </reaction>
</comment>
<keyword evidence="3 9" id="KW-0547">Nucleotide-binding</keyword>
<dbReference type="InterPro" id="IPR002307">
    <property type="entry name" value="Tyr-tRNA-ligase"/>
</dbReference>
<dbReference type="EC" id="6.1.1.1" evidence="1 8"/>
<comment type="similarity">
    <text evidence="9">Belongs to the class-I aminoacyl-tRNA synthetase family.</text>
</comment>
<evidence type="ECO:0000256" key="5">
    <source>
        <dbReference type="ARBA" id="ARBA00022917"/>
    </source>
</evidence>
<dbReference type="InterPro" id="IPR036986">
    <property type="entry name" value="S4_RNA-bd_sf"/>
</dbReference>
<name>A0A9D6LPR0_9BACT</name>
<dbReference type="InterPro" id="IPR024088">
    <property type="entry name" value="Tyr-tRNA-ligase_bac-type"/>
</dbReference>
<dbReference type="PANTHER" id="PTHR11766">
    <property type="entry name" value="TYROSYL-TRNA SYNTHETASE"/>
    <property type="match status" value="1"/>
</dbReference>
<dbReference type="InterPro" id="IPR014729">
    <property type="entry name" value="Rossmann-like_a/b/a_fold"/>
</dbReference>
<evidence type="ECO:0000256" key="3">
    <source>
        <dbReference type="ARBA" id="ARBA00022741"/>
    </source>
</evidence>
<evidence type="ECO:0000256" key="7">
    <source>
        <dbReference type="ARBA" id="ARBA00048248"/>
    </source>
</evidence>
<evidence type="ECO:0000256" key="6">
    <source>
        <dbReference type="ARBA" id="ARBA00023146"/>
    </source>
</evidence>
<dbReference type="CDD" id="cd00165">
    <property type="entry name" value="S4"/>
    <property type="match status" value="1"/>
</dbReference>
<evidence type="ECO:0000313" key="11">
    <source>
        <dbReference type="Proteomes" id="UP000808388"/>
    </source>
</evidence>
<dbReference type="CDD" id="cd00805">
    <property type="entry name" value="TyrRS_core"/>
    <property type="match status" value="1"/>
</dbReference>
<reference evidence="10" key="1">
    <citation type="submission" date="2020-07" db="EMBL/GenBank/DDBJ databases">
        <title>Huge and variable diversity of episymbiotic CPR bacteria and DPANN archaea in groundwater ecosystems.</title>
        <authorList>
            <person name="He C.Y."/>
            <person name="Keren R."/>
            <person name="Whittaker M."/>
            <person name="Farag I.F."/>
            <person name="Doudna J."/>
            <person name="Cate J.H.D."/>
            <person name="Banfield J.F."/>
        </authorList>
    </citation>
    <scope>NUCLEOTIDE SEQUENCE</scope>
    <source>
        <strain evidence="10">NC_groundwater_972_Pr1_S-0.2um_49_27</strain>
    </source>
</reference>
<evidence type="ECO:0000256" key="2">
    <source>
        <dbReference type="ARBA" id="ARBA00022598"/>
    </source>
</evidence>
<dbReference type="AlphaFoldDB" id="A0A9D6LPR0"/>
<protein>
    <recommendedName>
        <fullName evidence="1 8">Tyrosine--tRNA ligase</fullName>
        <ecNumber evidence="1 8">6.1.1.1</ecNumber>
    </recommendedName>
</protein>
<dbReference type="Gene3D" id="1.10.240.10">
    <property type="entry name" value="Tyrosyl-Transfer RNA Synthetase"/>
    <property type="match status" value="1"/>
</dbReference>
<dbReference type="GO" id="GO:0005829">
    <property type="term" value="C:cytosol"/>
    <property type="evidence" value="ECO:0007669"/>
    <property type="project" value="TreeGrafter"/>
</dbReference>
<evidence type="ECO:0000256" key="9">
    <source>
        <dbReference type="RuleBase" id="RU363036"/>
    </source>
</evidence>
<dbReference type="Gene3D" id="3.40.50.620">
    <property type="entry name" value="HUPs"/>
    <property type="match status" value="1"/>
</dbReference>
<organism evidence="10 11">
    <name type="scientific">Candidatus Sungiibacteriota bacterium</name>
    <dbReference type="NCBI Taxonomy" id="2750080"/>
    <lineage>
        <taxon>Bacteria</taxon>
        <taxon>Candidatus Sungiibacteriota</taxon>
    </lineage>
</organism>
<dbReference type="SUPFAM" id="SSF52374">
    <property type="entry name" value="Nucleotidylyl transferase"/>
    <property type="match status" value="1"/>
</dbReference>
<evidence type="ECO:0000313" key="10">
    <source>
        <dbReference type="EMBL" id="MBI3627393.1"/>
    </source>
</evidence>
<gene>
    <name evidence="10" type="ORF">HY220_01400</name>
</gene>
<dbReference type="Pfam" id="PF00579">
    <property type="entry name" value="tRNA-synt_1b"/>
    <property type="match status" value="1"/>
</dbReference>
<dbReference type="SUPFAM" id="SSF55174">
    <property type="entry name" value="Alpha-L RNA-binding motif"/>
    <property type="match status" value="1"/>
</dbReference>
<dbReference type="InterPro" id="IPR002305">
    <property type="entry name" value="aa-tRNA-synth_Ic"/>
</dbReference>
<keyword evidence="6 9" id="KW-0030">Aminoacyl-tRNA synthetase</keyword>
<evidence type="ECO:0000256" key="4">
    <source>
        <dbReference type="ARBA" id="ARBA00022840"/>
    </source>
</evidence>
<dbReference type="GO" id="GO:0003723">
    <property type="term" value="F:RNA binding"/>
    <property type="evidence" value="ECO:0007669"/>
    <property type="project" value="InterPro"/>
</dbReference>
<dbReference type="PRINTS" id="PR01040">
    <property type="entry name" value="TRNASYNTHTYR"/>
</dbReference>
<dbReference type="Proteomes" id="UP000808388">
    <property type="component" value="Unassembled WGS sequence"/>
</dbReference>
<dbReference type="PANTHER" id="PTHR11766:SF1">
    <property type="entry name" value="TYROSINE--TRNA LIGASE"/>
    <property type="match status" value="1"/>
</dbReference>
<evidence type="ECO:0000256" key="8">
    <source>
        <dbReference type="NCBIfam" id="TIGR00234"/>
    </source>
</evidence>
<keyword evidence="2 9" id="KW-0436">Ligase</keyword>
<dbReference type="NCBIfam" id="TIGR00234">
    <property type="entry name" value="tyrS"/>
    <property type="match status" value="1"/>
</dbReference>